<sequence>LVLVLVLEIPTPFEFLHLFAAIFGLAGTTCDFCAATPSAHAAACASQCNPTCISRVNCWWCWHLLWTPSHPPWHLHPWWLVLRPPSEYSASKRTNHAVLFDSTYGA</sequence>
<proteinExistence type="predicted"/>
<evidence type="ECO:0000313" key="1">
    <source>
        <dbReference type="EMBL" id="JAP98854.1"/>
    </source>
</evidence>
<accession>A0A146KT74</accession>
<organism evidence="1">
    <name type="scientific">Lygus hesperus</name>
    <name type="common">Western plant bug</name>
    <dbReference type="NCBI Taxonomy" id="30085"/>
    <lineage>
        <taxon>Eukaryota</taxon>
        <taxon>Metazoa</taxon>
        <taxon>Ecdysozoa</taxon>
        <taxon>Arthropoda</taxon>
        <taxon>Hexapoda</taxon>
        <taxon>Insecta</taxon>
        <taxon>Pterygota</taxon>
        <taxon>Neoptera</taxon>
        <taxon>Paraneoptera</taxon>
        <taxon>Hemiptera</taxon>
        <taxon>Heteroptera</taxon>
        <taxon>Panheteroptera</taxon>
        <taxon>Cimicomorpha</taxon>
        <taxon>Miridae</taxon>
        <taxon>Mirini</taxon>
        <taxon>Lygus</taxon>
    </lineage>
</organism>
<feature type="non-terminal residue" evidence="1">
    <location>
        <position position="1"/>
    </location>
</feature>
<protein>
    <submittedName>
        <fullName evidence="1">Uncharacterized protein</fullName>
    </submittedName>
</protein>
<dbReference type="EMBL" id="GDHC01019774">
    <property type="protein sequence ID" value="JAP98854.1"/>
    <property type="molecule type" value="Transcribed_RNA"/>
</dbReference>
<name>A0A146KT74_LYGHE</name>
<reference evidence="1" key="1">
    <citation type="journal article" date="2016" name="Gigascience">
        <title>De novo construction of an expanded transcriptome assembly for the western tarnished plant bug, Lygus hesperus.</title>
        <authorList>
            <person name="Tassone E.E."/>
            <person name="Geib S.M."/>
            <person name="Hall B."/>
            <person name="Fabrick J.A."/>
            <person name="Brent C.S."/>
            <person name="Hull J.J."/>
        </authorList>
    </citation>
    <scope>NUCLEOTIDE SEQUENCE</scope>
</reference>
<gene>
    <name evidence="1" type="ORF">g.92594</name>
</gene>
<dbReference type="AlphaFoldDB" id="A0A146KT74"/>